<dbReference type="SUPFAM" id="SSF46894">
    <property type="entry name" value="C-terminal effector domain of the bipartite response regulators"/>
    <property type="match status" value="1"/>
</dbReference>
<comment type="caution">
    <text evidence="15">The sequence shown here is derived from an EMBL/GenBank/DDBJ whole genome shotgun (WGS) entry which is preliminary data.</text>
</comment>
<dbReference type="PANTHER" id="PTHR43785:SF12">
    <property type="entry name" value="TYPE-1 GLUTAMINE SYNTHETASE 2"/>
    <property type="match status" value="1"/>
</dbReference>
<dbReference type="GO" id="GO:0003677">
    <property type="term" value="F:DNA binding"/>
    <property type="evidence" value="ECO:0007669"/>
    <property type="project" value="UniProtKB-KW"/>
</dbReference>
<dbReference type="CDD" id="cd06170">
    <property type="entry name" value="LuxR_C_like"/>
    <property type="match status" value="1"/>
</dbReference>
<feature type="modified residue" description="4-aspartylphosphate" evidence="7">
    <location>
        <position position="436"/>
    </location>
</feature>
<feature type="domain" description="HTH luxR-type" evidence="11">
    <location>
        <begin position="531"/>
        <end position="596"/>
    </location>
</feature>
<dbReference type="Proteomes" id="UP000530234">
    <property type="component" value="Unassembled WGS sequence"/>
</dbReference>
<dbReference type="SUPFAM" id="SSF54368">
    <property type="entry name" value="Glutamine synthetase, N-terminal domain"/>
    <property type="match status" value="1"/>
</dbReference>
<dbReference type="GO" id="GO:0000160">
    <property type="term" value="P:phosphorelay signal transduction system"/>
    <property type="evidence" value="ECO:0007669"/>
    <property type="project" value="InterPro"/>
</dbReference>
<dbReference type="GO" id="GO:0006542">
    <property type="term" value="P:glutamine biosynthetic process"/>
    <property type="evidence" value="ECO:0007669"/>
    <property type="project" value="InterPro"/>
</dbReference>
<dbReference type="SUPFAM" id="SSF55931">
    <property type="entry name" value="Glutamine synthetase/guanido kinase"/>
    <property type="match status" value="1"/>
</dbReference>
<keyword evidence="5" id="KW-0067">ATP-binding</keyword>
<dbReference type="InterPro" id="IPR008146">
    <property type="entry name" value="Gln_synth_cat_dom"/>
</dbReference>
<dbReference type="PANTHER" id="PTHR43785">
    <property type="entry name" value="GAMMA-GLUTAMYLPUTRESCINE SYNTHETASE"/>
    <property type="match status" value="1"/>
</dbReference>
<dbReference type="PROSITE" id="PS50043">
    <property type="entry name" value="HTH_LUXR_2"/>
    <property type="match status" value="1"/>
</dbReference>
<dbReference type="InterPro" id="IPR000792">
    <property type="entry name" value="Tscrpt_reg_LuxR_C"/>
</dbReference>
<evidence type="ECO:0000259" key="11">
    <source>
        <dbReference type="PROSITE" id="PS50043"/>
    </source>
</evidence>
<keyword evidence="4" id="KW-0547">Nucleotide-binding</keyword>
<feature type="region of interest" description="Disordered" evidence="10">
    <location>
        <begin position="1"/>
        <end position="20"/>
    </location>
</feature>
<comment type="similarity">
    <text evidence="1 8 9">Belongs to the glutamine synthetase family.</text>
</comment>
<evidence type="ECO:0000313" key="15">
    <source>
        <dbReference type="EMBL" id="MBB0230232.1"/>
    </source>
</evidence>
<keyword evidence="16" id="KW-1185">Reference proteome</keyword>
<evidence type="ECO:0000256" key="3">
    <source>
        <dbReference type="ARBA" id="ARBA00022598"/>
    </source>
</evidence>
<dbReference type="Gene3D" id="3.10.20.70">
    <property type="entry name" value="Glutamine synthetase, N-terminal domain"/>
    <property type="match status" value="1"/>
</dbReference>
<dbReference type="PROSITE" id="PS51987">
    <property type="entry name" value="GS_CATALYTIC"/>
    <property type="match status" value="1"/>
</dbReference>
<feature type="compositionally biased region" description="Basic and acidic residues" evidence="10">
    <location>
        <begin position="1"/>
        <end position="10"/>
    </location>
</feature>
<evidence type="ECO:0000256" key="5">
    <source>
        <dbReference type="ARBA" id="ARBA00022840"/>
    </source>
</evidence>
<dbReference type="InterPro" id="IPR014746">
    <property type="entry name" value="Gln_synth/guanido_kin_cat_dom"/>
</dbReference>
<evidence type="ECO:0000256" key="4">
    <source>
        <dbReference type="ARBA" id="ARBA00022741"/>
    </source>
</evidence>
<dbReference type="EMBL" id="VKHS01000244">
    <property type="protein sequence ID" value="MBB0230232.1"/>
    <property type="molecule type" value="Genomic_DNA"/>
</dbReference>
<dbReference type="InterPro" id="IPR016032">
    <property type="entry name" value="Sig_transdc_resp-reg_C-effctor"/>
</dbReference>
<dbReference type="SMART" id="SM01230">
    <property type="entry name" value="Gln-synt_C"/>
    <property type="match status" value="1"/>
</dbReference>
<dbReference type="InterPro" id="IPR011006">
    <property type="entry name" value="CheY-like_superfamily"/>
</dbReference>
<evidence type="ECO:0000256" key="6">
    <source>
        <dbReference type="ARBA" id="ARBA00023125"/>
    </source>
</evidence>
<evidence type="ECO:0000259" key="12">
    <source>
        <dbReference type="PROSITE" id="PS50110"/>
    </source>
</evidence>
<evidence type="ECO:0000256" key="10">
    <source>
        <dbReference type="SAM" id="MobiDB-lite"/>
    </source>
</evidence>
<dbReference type="Gene3D" id="3.40.50.2300">
    <property type="match status" value="1"/>
</dbReference>
<dbReference type="InterPro" id="IPR008147">
    <property type="entry name" value="Gln_synt_N"/>
</dbReference>
<dbReference type="GO" id="GO:0006355">
    <property type="term" value="P:regulation of DNA-templated transcription"/>
    <property type="evidence" value="ECO:0007669"/>
    <property type="project" value="InterPro"/>
</dbReference>
<dbReference type="InterPro" id="IPR001789">
    <property type="entry name" value="Sig_transdc_resp-reg_receiver"/>
</dbReference>
<dbReference type="PRINTS" id="PR00038">
    <property type="entry name" value="HTHLUXR"/>
</dbReference>
<protein>
    <submittedName>
        <fullName evidence="15">Response regulator</fullName>
    </submittedName>
</protein>
<accession>A0A7W3T3H4</accession>
<dbReference type="PROSITE" id="PS51986">
    <property type="entry name" value="GS_BETA_GRASP"/>
    <property type="match status" value="1"/>
</dbReference>
<dbReference type="FunFam" id="3.10.20.70:FF:000015">
    <property type="entry name" value="Putative glutamine synthetase"/>
    <property type="match status" value="1"/>
</dbReference>
<dbReference type="Pfam" id="PF00196">
    <property type="entry name" value="GerE"/>
    <property type="match status" value="1"/>
</dbReference>
<dbReference type="InterPro" id="IPR058245">
    <property type="entry name" value="NreC/VraR/RcsB-like_REC"/>
</dbReference>
<evidence type="ECO:0000259" key="13">
    <source>
        <dbReference type="PROSITE" id="PS51986"/>
    </source>
</evidence>
<organism evidence="15 16">
    <name type="scientific">Streptomyces calidiresistens</name>
    <dbReference type="NCBI Taxonomy" id="1485586"/>
    <lineage>
        <taxon>Bacteria</taxon>
        <taxon>Bacillati</taxon>
        <taxon>Actinomycetota</taxon>
        <taxon>Actinomycetes</taxon>
        <taxon>Kitasatosporales</taxon>
        <taxon>Streptomycetaceae</taxon>
        <taxon>Streptomyces</taxon>
    </lineage>
</organism>
<proteinExistence type="inferred from homology"/>
<dbReference type="InterPro" id="IPR036651">
    <property type="entry name" value="Gln_synt_N_sf"/>
</dbReference>
<feature type="domain" description="Response regulatory" evidence="12">
    <location>
        <begin position="372"/>
        <end position="501"/>
    </location>
</feature>
<feature type="domain" description="GS beta-grasp" evidence="13">
    <location>
        <begin position="34"/>
        <end position="130"/>
    </location>
</feature>
<evidence type="ECO:0000256" key="2">
    <source>
        <dbReference type="ARBA" id="ARBA00022553"/>
    </source>
</evidence>
<evidence type="ECO:0000256" key="9">
    <source>
        <dbReference type="RuleBase" id="RU000384"/>
    </source>
</evidence>
<dbReference type="Gene3D" id="3.30.590.10">
    <property type="entry name" value="Glutamine synthetase/guanido kinase, catalytic domain"/>
    <property type="match status" value="1"/>
</dbReference>
<evidence type="ECO:0000313" key="16">
    <source>
        <dbReference type="Proteomes" id="UP000530234"/>
    </source>
</evidence>
<dbReference type="SMART" id="SM00421">
    <property type="entry name" value="HTH_LUXR"/>
    <property type="match status" value="1"/>
</dbReference>
<evidence type="ECO:0000256" key="8">
    <source>
        <dbReference type="PROSITE-ProRule" id="PRU01330"/>
    </source>
</evidence>
<evidence type="ECO:0000256" key="1">
    <source>
        <dbReference type="ARBA" id="ARBA00009897"/>
    </source>
</evidence>
<keyword evidence="2 7" id="KW-0597">Phosphoprotein</keyword>
<keyword evidence="6" id="KW-0238">DNA-binding</keyword>
<sequence length="603" mass="65742">MASGSSDREGPLVTPADRTPPLSVEELRARVDLGEIDTVVVAFTDMQGRLQGKRFAARHFLDEVLRHGTEACAYLLAVDVEMNTVDGYAMSSWETGYGDFVLHPDATTVRRVPWHPATAMVTADLAWPDGRPVAACPRGILRRQLERLAERGWTALVGTELEFMVFRESYEAAGEAGYRRLTPVNRYNVDYSLLGTGRIEPLLRRIRNGMAGAGMVVESAKGECNLGQHEIVFRYADALTTCDQHSIYKTGAKEIAADEGVSLTFMAKYDEREGNSCHIHLSLRDEAGRPVFATGPGSGPDDMSRTMRSFLAGQLASLREFSLLYAPTINAYKRFRPGSFAPTAVAWGPDNRTCALRVVGHGPGLRLENRVPGGDVNPHLAVAGMIAAGLDGVDRELEPPAPCTGNAYSAPAGPDGHVPRTLREAADLLPDIVLMDVRMPRRGGIEACTAIKEVAPSARIIMLTISDEEADLYEAIKAGATGYLLKEISTDEVTAAIRAVADGQSQISPSMAVKLLTEFKAMVQRTGEEQRLVPAPRLTARELEVLKLVATGRNNREIARDLYISENTVKNHVRNILEKLQLHSRMEAVVYAVREKILDLGGG</sequence>
<evidence type="ECO:0000259" key="14">
    <source>
        <dbReference type="PROSITE" id="PS51987"/>
    </source>
</evidence>
<dbReference type="PROSITE" id="PS00622">
    <property type="entry name" value="HTH_LUXR_1"/>
    <property type="match status" value="1"/>
</dbReference>
<evidence type="ECO:0000256" key="7">
    <source>
        <dbReference type="PROSITE-ProRule" id="PRU00169"/>
    </source>
</evidence>
<keyword evidence="3" id="KW-0436">Ligase</keyword>
<dbReference type="AlphaFoldDB" id="A0A7W3T3H4"/>
<name>A0A7W3T3H4_9ACTN</name>
<dbReference type="CDD" id="cd17535">
    <property type="entry name" value="REC_NarL-like"/>
    <property type="match status" value="1"/>
</dbReference>
<dbReference type="Pfam" id="PF00120">
    <property type="entry name" value="Gln-synt_C"/>
    <property type="match status" value="1"/>
</dbReference>
<dbReference type="PROSITE" id="PS50110">
    <property type="entry name" value="RESPONSE_REGULATORY"/>
    <property type="match status" value="1"/>
</dbReference>
<dbReference type="SUPFAM" id="SSF52172">
    <property type="entry name" value="CheY-like"/>
    <property type="match status" value="1"/>
</dbReference>
<dbReference type="GO" id="GO:0005524">
    <property type="term" value="F:ATP binding"/>
    <property type="evidence" value="ECO:0007669"/>
    <property type="project" value="UniProtKB-KW"/>
</dbReference>
<feature type="domain" description="GS catalytic" evidence="14">
    <location>
        <begin position="137"/>
        <end position="489"/>
    </location>
</feature>
<dbReference type="SMART" id="SM00448">
    <property type="entry name" value="REC"/>
    <property type="match status" value="1"/>
</dbReference>
<reference evidence="16" key="1">
    <citation type="submission" date="2019-10" db="EMBL/GenBank/DDBJ databases">
        <title>Streptomyces sp. nov., a novel actinobacterium isolated from alkaline environment.</title>
        <authorList>
            <person name="Golinska P."/>
        </authorList>
    </citation>
    <scope>NUCLEOTIDE SEQUENCE [LARGE SCALE GENOMIC DNA]</scope>
    <source>
        <strain evidence="16">DSM 42108</strain>
    </source>
</reference>
<gene>
    <name evidence="15" type="ORF">FOE67_12115</name>
</gene>
<dbReference type="GO" id="GO:0004356">
    <property type="term" value="F:glutamine synthetase activity"/>
    <property type="evidence" value="ECO:0007669"/>
    <property type="project" value="InterPro"/>
</dbReference>